<dbReference type="EMBL" id="HACG01008837">
    <property type="protein sequence ID" value="CEK55702.1"/>
    <property type="molecule type" value="Transcribed_RNA"/>
</dbReference>
<dbReference type="AlphaFoldDB" id="A0A0B6YHN0"/>
<feature type="non-terminal residue" evidence="1">
    <location>
        <position position="128"/>
    </location>
</feature>
<organism evidence="1">
    <name type="scientific">Arion vulgaris</name>
    <dbReference type="NCBI Taxonomy" id="1028688"/>
    <lineage>
        <taxon>Eukaryota</taxon>
        <taxon>Metazoa</taxon>
        <taxon>Spiralia</taxon>
        <taxon>Lophotrochozoa</taxon>
        <taxon>Mollusca</taxon>
        <taxon>Gastropoda</taxon>
        <taxon>Heterobranchia</taxon>
        <taxon>Euthyneura</taxon>
        <taxon>Panpulmonata</taxon>
        <taxon>Eupulmonata</taxon>
        <taxon>Stylommatophora</taxon>
        <taxon>Helicina</taxon>
        <taxon>Arionoidea</taxon>
        <taxon>Arionidae</taxon>
        <taxon>Arion</taxon>
    </lineage>
</organism>
<reference evidence="1" key="1">
    <citation type="submission" date="2014-12" db="EMBL/GenBank/DDBJ databases">
        <title>Insight into the proteome of Arion vulgaris.</title>
        <authorList>
            <person name="Aradska J."/>
            <person name="Bulat T."/>
            <person name="Smidak R."/>
            <person name="Sarate P."/>
            <person name="Gangsoo J."/>
            <person name="Sialana F."/>
            <person name="Bilban M."/>
            <person name="Lubec G."/>
        </authorList>
    </citation>
    <scope>NUCLEOTIDE SEQUENCE</scope>
    <source>
        <tissue evidence="1">Skin</tissue>
    </source>
</reference>
<sequence>LSKKFESKKDVFEMLNIWRQITDNESKSDSKNESFENEQKIEENLAMYDEYEQRIDLESSLEELKHQKCTVNQNGVQKEKIKDDFEKMLSLPGYMRSGNIDEVSLLPNSMMDNFGKVSSMPNYTMDDN</sequence>
<protein>
    <submittedName>
        <fullName evidence="1">Uncharacterized protein</fullName>
    </submittedName>
</protein>
<name>A0A0B6YHN0_9EUPU</name>
<evidence type="ECO:0000313" key="1">
    <source>
        <dbReference type="EMBL" id="CEK55702.1"/>
    </source>
</evidence>
<gene>
    <name evidence="1" type="primary">ORF25832</name>
</gene>
<proteinExistence type="predicted"/>
<feature type="non-terminal residue" evidence="1">
    <location>
        <position position="1"/>
    </location>
</feature>
<accession>A0A0B6YHN0</accession>